<dbReference type="Gene3D" id="1.10.510.10">
    <property type="entry name" value="Transferase(Phosphotransferase) domain 1"/>
    <property type="match status" value="1"/>
</dbReference>
<keyword evidence="2" id="KW-1185">Reference proteome</keyword>
<evidence type="ECO:0000313" key="1">
    <source>
        <dbReference type="EMBL" id="RFU68134.1"/>
    </source>
</evidence>
<comment type="caution">
    <text evidence="1">The sequence shown here is derived from an EMBL/GenBank/DDBJ whole genome shotgun (WGS) entry which is preliminary data.</text>
</comment>
<dbReference type="GO" id="GO:0016301">
    <property type="term" value="F:kinase activity"/>
    <property type="evidence" value="ECO:0007669"/>
    <property type="project" value="UniProtKB-KW"/>
</dbReference>
<dbReference type="AlphaFoldDB" id="A0A372LM15"/>
<accession>A0A372LM15</accession>
<keyword evidence="1" id="KW-0808">Transferase</keyword>
<protein>
    <submittedName>
        <fullName evidence="1">Protein kinase family protein</fullName>
    </submittedName>
</protein>
<dbReference type="EMBL" id="QVTE01000035">
    <property type="protein sequence ID" value="RFU68134.1"/>
    <property type="molecule type" value="Genomic_DNA"/>
</dbReference>
<dbReference type="PANTHER" id="PTHR37171">
    <property type="entry name" value="SERINE/THREONINE-PROTEIN KINASE YRZF-RELATED"/>
    <property type="match status" value="1"/>
</dbReference>
<name>A0A372LM15_9BACI</name>
<dbReference type="SUPFAM" id="SSF56112">
    <property type="entry name" value="Protein kinase-like (PK-like)"/>
    <property type="match status" value="1"/>
</dbReference>
<keyword evidence="1" id="KW-0418">Kinase</keyword>
<sequence length="212" mass="24617">MKSYRELANSVIIDSRKNILMDYDDLLELAGEGRSAFVFRIKGTDKAIKVFFPAFTHIAQEESEIYKALQGDPYYPVLYDSGTNYLVIDYIRGLTLFQCIARGIPVTPEKIREIDKALNSARKKGLNPSDIHLRNIFITAEGQVKLIDVARFRQTKTCSQWNDLKMAFYKYYMKPYFPKRIPEMLLNTIAALYKKNLIPGMRIKEKLINWGR</sequence>
<dbReference type="PANTHER" id="PTHR37171:SF1">
    <property type="entry name" value="SERINE_THREONINE-PROTEIN KINASE YRZF-RELATED"/>
    <property type="match status" value="1"/>
</dbReference>
<dbReference type="OrthoDB" id="529320at2"/>
<dbReference type="RefSeq" id="WP_117327126.1">
    <property type="nucleotide sequence ID" value="NZ_QVTE01000035.1"/>
</dbReference>
<gene>
    <name evidence="1" type="ORF">D0469_12770</name>
</gene>
<proteinExistence type="predicted"/>
<dbReference type="InterPro" id="IPR052396">
    <property type="entry name" value="Meiotic_Drive_Suppr_Kinase"/>
</dbReference>
<organism evidence="1 2">
    <name type="scientific">Peribacillus saganii</name>
    <dbReference type="NCBI Taxonomy" id="2303992"/>
    <lineage>
        <taxon>Bacteria</taxon>
        <taxon>Bacillati</taxon>
        <taxon>Bacillota</taxon>
        <taxon>Bacilli</taxon>
        <taxon>Bacillales</taxon>
        <taxon>Bacillaceae</taxon>
        <taxon>Peribacillus</taxon>
    </lineage>
</organism>
<dbReference type="InterPro" id="IPR011009">
    <property type="entry name" value="Kinase-like_dom_sf"/>
</dbReference>
<reference evidence="1 2" key="1">
    <citation type="submission" date="2018-08" db="EMBL/GenBank/DDBJ databases">
        <title>Bacillus chawlae sp. nov., Bacillus glennii sp. nov., and Bacillus saganii sp. nov. Isolated from the Vehicle Assembly Building at Kennedy Space Center where the Viking Spacecraft were Assembled.</title>
        <authorList>
            <person name="Seuylemezian A."/>
            <person name="Vaishampayan P."/>
        </authorList>
    </citation>
    <scope>NUCLEOTIDE SEQUENCE [LARGE SCALE GENOMIC DNA]</scope>
    <source>
        <strain evidence="1 2">V47-23a</strain>
    </source>
</reference>
<dbReference type="Proteomes" id="UP000264541">
    <property type="component" value="Unassembled WGS sequence"/>
</dbReference>
<evidence type="ECO:0000313" key="2">
    <source>
        <dbReference type="Proteomes" id="UP000264541"/>
    </source>
</evidence>